<evidence type="ECO:0000256" key="12">
    <source>
        <dbReference type="ARBA" id="ARBA00029757"/>
    </source>
</evidence>
<dbReference type="InterPro" id="IPR003758">
    <property type="entry name" value="LpxK"/>
</dbReference>
<evidence type="ECO:0000313" key="15">
    <source>
        <dbReference type="Proteomes" id="UP001155077"/>
    </source>
</evidence>
<keyword evidence="8 13" id="KW-0547">Nucleotide-binding</keyword>
<comment type="similarity">
    <text evidence="13">Belongs to the LpxK family.</text>
</comment>
<evidence type="ECO:0000256" key="4">
    <source>
        <dbReference type="ARBA" id="ARBA00016436"/>
    </source>
</evidence>
<keyword evidence="11 13" id="KW-0443">Lipid metabolism</keyword>
<dbReference type="Proteomes" id="UP001155077">
    <property type="component" value="Unassembled WGS sequence"/>
</dbReference>
<dbReference type="NCBIfam" id="TIGR00682">
    <property type="entry name" value="lpxK"/>
    <property type="match status" value="1"/>
</dbReference>
<sequence>MPNPRKLLFPFSVLYHAVTGLRNELYDRGVFRSESYGLPVIGVGNLNMGGTGKSPMIEYLLRMFHKDYKLATLSRGYKRKSKGFQLVDLNGLASQVGDEPLQFKNKFPGVTVAVDANRREGVAELLKFSPDVILLDDAFQHRKVKAGFYILLTAYGDLYKDDLLLPAGNLRESSAGAERADIIVITKCPEDLSSDEMQKIRNKLKPKAYQKLFFATISYSDRIFSTQESRFLDEISGSDYCLVTGIANPRPVIAYLEKKGINPQHFKFPDHHNFSDKEIQKLQAQPKKILTTEKDFMRLKDRLHDKPLYYLPIEMKLLKQENDFKKSILNFINKK</sequence>
<evidence type="ECO:0000256" key="9">
    <source>
        <dbReference type="ARBA" id="ARBA00022777"/>
    </source>
</evidence>
<evidence type="ECO:0000256" key="11">
    <source>
        <dbReference type="ARBA" id="ARBA00023098"/>
    </source>
</evidence>
<dbReference type="RefSeq" id="WP_252110341.1">
    <property type="nucleotide sequence ID" value="NZ_JAMSCK010000001.1"/>
</dbReference>
<evidence type="ECO:0000256" key="10">
    <source>
        <dbReference type="ARBA" id="ARBA00022840"/>
    </source>
</evidence>
<evidence type="ECO:0000256" key="5">
    <source>
        <dbReference type="ARBA" id="ARBA00022516"/>
    </source>
</evidence>
<dbReference type="PANTHER" id="PTHR42724">
    <property type="entry name" value="TETRAACYLDISACCHARIDE 4'-KINASE"/>
    <property type="match status" value="1"/>
</dbReference>
<evidence type="ECO:0000313" key="14">
    <source>
        <dbReference type="EMBL" id="MCM8567929.1"/>
    </source>
</evidence>
<organism evidence="14 15">
    <name type="scientific">Gramella jeungdoensis</name>
    <dbReference type="NCBI Taxonomy" id="708091"/>
    <lineage>
        <taxon>Bacteria</taxon>
        <taxon>Pseudomonadati</taxon>
        <taxon>Bacteroidota</taxon>
        <taxon>Flavobacteriia</taxon>
        <taxon>Flavobacteriales</taxon>
        <taxon>Flavobacteriaceae</taxon>
        <taxon>Christiangramia</taxon>
    </lineage>
</organism>
<evidence type="ECO:0000256" key="6">
    <source>
        <dbReference type="ARBA" id="ARBA00022556"/>
    </source>
</evidence>
<dbReference type="EC" id="2.7.1.130" evidence="3 13"/>
<dbReference type="SUPFAM" id="SSF52540">
    <property type="entry name" value="P-loop containing nucleoside triphosphate hydrolases"/>
    <property type="match status" value="1"/>
</dbReference>
<keyword evidence="7 13" id="KW-0808">Transferase</keyword>
<proteinExistence type="inferred from homology"/>
<reference evidence="14" key="1">
    <citation type="submission" date="2022-06" db="EMBL/GenBank/DDBJ databases">
        <title>Gramella sediminis sp. nov., isolated from deep-sea sediment of the Indian Ocean.</title>
        <authorList>
            <person name="Yang L."/>
        </authorList>
    </citation>
    <scope>NUCLEOTIDE SEQUENCE</scope>
    <source>
        <strain evidence="14">HMD3159</strain>
    </source>
</reference>
<dbReference type="InterPro" id="IPR027417">
    <property type="entry name" value="P-loop_NTPase"/>
</dbReference>
<keyword evidence="5 13" id="KW-0444">Lipid biosynthesis</keyword>
<dbReference type="EMBL" id="JAMSCK010000001">
    <property type="protein sequence ID" value="MCM8567929.1"/>
    <property type="molecule type" value="Genomic_DNA"/>
</dbReference>
<evidence type="ECO:0000256" key="7">
    <source>
        <dbReference type="ARBA" id="ARBA00022679"/>
    </source>
</evidence>
<dbReference type="HAMAP" id="MF_00409">
    <property type="entry name" value="LpxK"/>
    <property type="match status" value="1"/>
</dbReference>
<evidence type="ECO:0000256" key="1">
    <source>
        <dbReference type="ARBA" id="ARBA00002274"/>
    </source>
</evidence>
<dbReference type="GO" id="GO:0009029">
    <property type="term" value="F:lipid-A 4'-kinase activity"/>
    <property type="evidence" value="ECO:0007669"/>
    <property type="project" value="UniProtKB-EC"/>
</dbReference>
<keyword evidence="9 13" id="KW-0418">Kinase</keyword>
<evidence type="ECO:0000256" key="2">
    <source>
        <dbReference type="ARBA" id="ARBA00004870"/>
    </source>
</evidence>
<name>A0ABT0YZH2_9FLAO</name>
<gene>
    <name evidence="13 14" type="primary">lpxK</name>
    <name evidence="14" type="ORF">NE848_00940</name>
</gene>
<dbReference type="PANTHER" id="PTHR42724:SF1">
    <property type="entry name" value="TETRAACYLDISACCHARIDE 4'-KINASE, MITOCHONDRIAL-RELATED"/>
    <property type="match status" value="1"/>
</dbReference>
<comment type="caution">
    <text evidence="14">The sequence shown here is derived from an EMBL/GenBank/DDBJ whole genome shotgun (WGS) entry which is preliminary data.</text>
</comment>
<evidence type="ECO:0000256" key="8">
    <source>
        <dbReference type="ARBA" id="ARBA00022741"/>
    </source>
</evidence>
<accession>A0ABT0YZH2</accession>
<comment type="pathway">
    <text evidence="2 13">Glycolipid biosynthesis; lipid IV(A) biosynthesis; lipid IV(A) from (3R)-3-hydroxytetradecanoyl-[acyl-carrier-protein] and UDP-N-acetyl-alpha-D-glucosamine: step 6/6.</text>
</comment>
<evidence type="ECO:0000256" key="3">
    <source>
        <dbReference type="ARBA" id="ARBA00012071"/>
    </source>
</evidence>
<evidence type="ECO:0000256" key="13">
    <source>
        <dbReference type="HAMAP-Rule" id="MF_00409"/>
    </source>
</evidence>
<keyword evidence="6 13" id="KW-0441">Lipid A biosynthesis</keyword>
<dbReference type="Pfam" id="PF02606">
    <property type="entry name" value="LpxK"/>
    <property type="match status" value="1"/>
</dbReference>
<protein>
    <recommendedName>
        <fullName evidence="4 13">Tetraacyldisaccharide 4'-kinase</fullName>
        <ecNumber evidence="3 13">2.7.1.130</ecNumber>
    </recommendedName>
    <alternativeName>
        <fullName evidence="12 13">Lipid A 4'-kinase</fullName>
    </alternativeName>
</protein>
<comment type="function">
    <text evidence="1 13">Transfers the gamma-phosphate of ATP to the 4'-position of a tetraacyldisaccharide 1-phosphate intermediate (termed DS-1-P) to form tetraacyldisaccharide 1,4'-bis-phosphate (lipid IVA).</text>
</comment>
<comment type="catalytic activity">
    <reaction evidence="13">
        <text>a lipid A disaccharide + ATP = a lipid IVA + ADP + H(+)</text>
        <dbReference type="Rhea" id="RHEA:67840"/>
        <dbReference type="ChEBI" id="CHEBI:15378"/>
        <dbReference type="ChEBI" id="CHEBI:30616"/>
        <dbReference type="ChEBI" id="CHEBI:176343"/>
        <dbReference type="ChEBI" id="CHEBI:176425"/>
        <dbReference type="ChEBI" id="CHEBI:456216"/>
        <dbReference type="EC" id="2.7.1.130"/>
    </reaction>
</comment>
<comment type="caution">
    <text evidence="13">Lacks conserved residue(s) required for the propagation of feature annotation.</text>
</comment>
<keyword evidence="10 13" id="KW-0067">ATP-binding</keyword>
<keyword evidence="15" id="KW-1185">Reference proteome</keyword>